<feature type="region of interest" description="Disordered" evidence="1">
    <location>
        <begin position="213"/>
        <end position="238"/>
    </location>
</feature>
<evidence type="ECO:0000313" key="2">
    <source>
        <dbReference type="EMBL" id="OON21692.1"/>
    </source>
</evidence>
<reference evidence="2 3" key="1">
    <citation type="submission" date="2015-03" db="EMBL/GenBank/DDBJ databases">
        <title>Draft genome of the nematode, Opisthorchis viverrini.</title>
        <authorList>
            <person name="Mitreva M."/>
        </authorList>
    </citation>
    <scope>NUCLEOTIDE SEQUENCE [LARGE SCALE GENOMIC DNA]</scope>
    <source>
        <strain evidence="2">Khon Kaen</strain>
    </source>
</reference>
<evidence type="ECO:0000313" key="3">
    <source>
        <dbReference type="Proteomes" id="UP000243686"/>
    </source>
</evidence>
<name>A0A1S8X4Q4_OPIVI</name>
<keyword evidence="3" id="KW-1185">Reference proteome</keyword>
<gene>
    <name evidence="2" type="ORF">X801_02413</name>
</gene>
<sequence length="406" mass="46140">MVSITEEPDSERTDIYTPRSILKDSETETEYQIRTRFFMNPQTAKLPTRVYRRSFRRQFSEPRYRLSQLRQLERSNLLKCKGEDVGTQFYLEDIKSESAVHEQRRGSVESAAFLGVREQNTASLLEGRLIAELQSAIGHYTMLSTSLSELDKTEFNVRLQSPSAAGESQAWTSGDAFRPATSDPELQSAIGHYTMLSTSLSELDKTEFNVRLQSPSAAGESQAWTSGDAFRPATSDRGELTKIIKAKKPLRTNRRQPLSLRRQANSEYGQISMMRLNTNPSSHDPGKPNVQGSCAQPKPDRSRKTCNYRQGRSPLFNFVPIETGVRRPQKTNKRLETQLVPPLGRRTREERVIRRLHHLSADDLSEQSSKETNRFAKPTRVNFRKNSDSARKTISLKTSKPQSAPK</sequence>
<feature type="region of interest" description="Disordered" evidence="1">
    <location>
        <begin position="363"/>
        <end position="406"/>
    </location>
</feature>
<feature type="region of interest" description="Disordered" evidence="1">
    <location>
        <begin position="275"/>
        <end position="308"/>
    </location>
</feature>
<dbReference type="AlphaFoldDB" id="A0A1S8X4Q4"/>
<protein>
    <submittedName>
        <fullName evidence="2">Uncharacterized protein</fullName>
    </submittedName>
</protein>
<accession>A0A1S8X4Q4</accession>
<dbReference type="EMBL" id="KV892027">
    <property type="protein sequence ID" value="OON21692.1"/>
    <property type="molecule type" value="Genomic_DNA"/>
</dbReference>
<feature type="compositionally biased region" description="Polar residues" evidence="1">
    <location>
        <begin position="395"/>
        <end position="406"/>
    </location>
</feature>
<feature type="region of interest" description="Disordered" evidence="1">
    <location>
        <begin position="162"/>
        <end position="183"/>
    </location>
</feature>
<organism evidence="2 3">
    <name type="scientific">Opisthorchis viverrini</name>
    <name type="common">Southeast Asian liver fluke</name>
    <dbReference type="NCBI Taxonomy" id="6198"/>
    <lineage>
        <taxon>Eukaryota</taxon>
        <taxon>Metazoa</taxon>
        <taxon>Spiralia</taxon>
        <taxon>Lophotrochozoa</taxon>
        <taxon>Platyhelminthes</taxon>
        <taxon>Trematoda</taxon>
        <taxon>Digenea</taxon>
        <taxon>Opisthorchiida</taxon>
        <taxon>Opisthorchiata</taxon>
        <taxon>Opisthorchiidae</taxon>
        <taxon>Opisthorchis</taxon>
    </lineage>
</organism>
<feature type="non-terminal residue" evidence="2">
    <location>
        <position position="406"/>
    </location>
</feature>
<dbReference type="Proteomes" id="UP000243686">
    <property type="component" value="Unassembled WGS sequence"/>
</dbReference>
<proteinExistence type="predicted"/>
<evidence type="ECO:0000256" key="1">
    <source>
        <dbReference type="SAM" id="MobiDB-lite"/>
    </source>
</evidence>